<evidence type="ECO:0000256" key="1">
    <source>
        <dbReference type="ARBA" id="ARBA00004196"/>
    </source>
</evidence>
<evidence type="ECO:0000259" key="2">
    <source>
        <dbReference type="Pfam" id="PF07940"/>
    </source>
</evidence>
<gene>
    <name evidence="3" type="ordered locus">Cycma_3426</name>
</gene>
<dbReference type="STRING" id="880070.Cycma_3426"/>
<dbReference type="PANTHER" id="PTHR38045">
    <property type="entry name" value="CHROMOSOME 1, WHOLE GENOME SHOTGUN SEQUENCE"/>
    <property type="match status" value="1"/>
</dbReference>
<accession>G0IXG0</accession>
<dbReference type="AlphaFoldDB" id="G0IXG0"/>
<organism evidence="3 4">
    <name type="scientific">Cyclobacterium marinum (strain ATCC 25205 / DSM 745 / LMG 13164 / NCIMB 1802)</name>
    <name type="common">Flectobacillus marinus</name>
    <dbReference type="NCBI Taxonomy" id="880070"/>
    <lineage>
        <taxon>Bacteria</taxon>
        <taxon>Pseudomonadati</taxon>
        <taxon>Bacteroidota</taxon>
        <taxon>Cytophagia</taxon>
        <taxon>Cytophagales</taxon>
        <taxon>Cyclobacteriaceae</taxon>
        <taxon>Cyclobacterium</taxon>
    </lineage>
</organism>
<protein>
    <submittedName>
        <fullName evidence="3">Heparinase II/III family protein</fullName>
    </submittedName>
</protein>
<dbReference type="KEGG" id="cmr:Cycma_3426"/>
<name>G0IXG0_CYCMS</name>
<reference evidence="4" key="1">
    <citation type="submission" date="2011-07" db="EMBL/GenBank/DDBJ databases">
        <title>The complete genome of Cyclobacterium marinum DSM 745.</title>
        <authorList>
            <person name="Lucas S."/>
            <person name="Han J."/>
            <person name="Lapidus A."/>
            <person name="Bruce D."/>
            <person name="Goodwin L."/>
            <person name="Pitluck S."/>
            <person name="Peters L."/>
            <person name="Kyrpides N."/>
            <person name="Mavromatis K."/>
            <person name="Ivanova N."/>
            <person name="Ovchinnikova G."/>
            <person name="Chertkov O."/>
            <person name="Detter J.C."/>
            <person name="Tapia R."/>
            <person name="Han C."/>
            <person name="Land M."/>
            <person name="Hauser L."/>
            <person name="Markowitz V."/>
            <person name="Cheng J.-F."/>
            <person name="Hugenholtz P."/>
            <person name="Woyke T."/>
            <person name="Wu D."/>
            <person name="Tindall B."/>
            <person name="Schuetze A."/>
            <person name="Brambilla E."/>
            <person name="Klenk H.-P."/>
            <person name="Eisen J.A."/>
        </authorList>
    </citation>
    <scope>NUCLEOTIDE SEQUENCE [LARGE SCALE GENOMIC DNA]</scope>
    <source>
        <strain evidence="4">ATCC 25205 / DSM 745 / LMG 13164 / NCIMB 1802</strain>
    </source>
</reference>
<dbReference type="GO" id="GO:0030313">
    <property type="term" value="C:cell envelope"/>
    <property type="evidence" value="ECO:0007669"/>
    <property type="project" value="UniProtKB-SubCell"/>
</dbReference>
<evidence type="ECO:0000313" key="4">
    <source>
        <dbReference type="Proteomes" id="UP000001635"/>
    </source>
</evidence>
<comment type="subcellular location">
    <subcellularLocation>
        <location evidence="1">Cell envelope</location>
    </subcellularLocation>
</comment>
<dbReference type="HOGENOM" id="CLU_008982_0_0_10"/>
<dbReference type="EMBL" id="CP002955">
    <property type="protein sequence ID" value="AEL27149.1"/>
    <property type="molecule type" value="Genomic_DNA"/>
</dbReference>
<dbReference type="SUPFAM" id="SSF48230">
    <property type="entry name" value="Chondroitin AC/alginate lyase"/>
    <property type="match status" value="1"/>
</dbReference>
<dbReference type="Pfam" id="PF07940">
    <property type="entry name" value="Hepar_II_III_C"/>
    <property type="match status" value="1"/>
</dbReference>
<keyword evidence="4" id="KW-1185">Reference proteome</keyword>
<evidence type="ECO:0000313" key="3">
    <source>
        <dbReference type="EMBL" id="AEL27149.1"/>
    </source>
</evidence>
<dbReference type="InterPro" id="IPR008929">
    <property type="entry name" value="Chondroitin_lyas"/>
</dbReference>
<dbReference type="RefSeq" id="WP_014021439.1">
    <property type="nucleotide sequence ID" value="NC_015914.1"/>
</dbReference>
<sequence length="621" mass="68663">MRIEKFTLQLLIITVLLWSPLVAAVPEHVEMDTVKLENPITVKYLKRNLKKSGPKLALSPALLRNLKKKIKNDPLVENYFLALKADADRVINQPVLTRNVIGRRLLGTSRDLLHRVNVLGIAYLIEQDSKYLDKLNEEIIAVSNFSDWNPSHFLDVAEMATGVALAIDWVGDDLPDATVKLAKDALIEKGIAPSWNGGKGRMYGTNNWNQVCNAGMIAAAIVIADQDIELAAKTIHRSLDGIPNGLMQYGPDGAYPEGSTYWGYGTAFTVLTSAMLKTSFGTDFGIGDYPAFKESADFRKLTIAPSGNYYNYADCGDRHSDSGDIILAWFATQSGNSLYIEDDKFSQPVADFGKLHRIAGAGLVWLAQFEKTTEAALPLVYKGDGKNPIVIMRDGKGYYFGGKGGKSTVSHGNMDAGSFIWELNGVRWSIDPGNQGYNALEQTGFDLWNSCQDCERWTLLTKNNYGHSTLTVNGELHVNDGFAEMLEVKKGDQPEASFDLTPVFGNKLRKATRKFIKPDNQSLIIEDQIETNVHTKMITWQMMTQADVSIVDGGAVLTQDGKKIMLENLSHPDIMVSVISLDPAPLELDRQIEGLKRLEIGIPAYLIEDNTDVIKVRLKAL</sequence>
<dbReference type="Gene3D" id="2.70.98.70">
    <property type="match status" value="1"/>
</dbReference>
<feature type="domain" description="Heparinase II/III-like C-terminal" evidence="2">
    <location>
        <begin position="404"/>
        <end position="562"/>
    </location>
</feature>
<dbReference type="eggNOG" id="COG4225">
    <property type="taxonomic scope" value="Bacteria"/>
</dbReference>
<dbReference type="PANTHER" id="PTHR38045:SF1">
    <property type="entry name" value="HEPARINASE II_III-LIKE PROTEIN"/>
    <property type="match status" value="1"/>
</dbReference>
<dbReference type="GO" id="GO:0016829">
    <property type="term" value="F:lyase activity"/>
    <property type="evidence" value="ECO:0007669"/>
    <property type="project" value="InterPro"/>
</dbReference>
<proteinExistence type="predicted"/>
<dbReference type="Gene3D" id="1.50.10.100">
    <property type="entry name" value="Chondroitin AC/alginate lyase"/>
    <property type="match status" value="1"/>
</dbReference>
<dbReference type="Proteomes" id="UP000001635">
    <property type="component" value="Chromosome"/>
</dbReference>
<dbReference type="InterPro" id="IPR012480">
    <property type="entry name" value="Hepar_II_III_C"/>
</dbReference>